<evidence type="ECO:0000259" key="6">
    <source>
        <dbReference type="Pfam" id="PF00892"/>
    </source>
</evidence>
<evidence type="ECO:0000256" key="2">
    <source>
        <dbReference type="ARBA" id="ARBA00022692"/>
    </source>
</evidence>
<keyword evidence="4 5" id="KW-0472">Membrane</keyword>
<dbReference type="EMBL" id="UINC01001041">
    <property type="protein sequence ID" value="SUZ68725.1"/>
    <property type="molecule type" value="Genomic_DNA"/>
</dbReference>
<dbReference type="PANTHER" id="PTHR32322:SF2">
    <property type="entry name" value="EAMA DOMAIN-CONTAINING PROTEIN"/>
    <property type="match status" value="1"/>
</dbReference>
<keyword evidence="3 5" id="KW-1133">Transmembrane helix</keyword>
<name>A0A381PNW9_9ZZZZ</name>
<feature type="domain" description="EamA" evidence="6">
    <location>
        <begin position="156"/>
        <end position="292"/>
    </location>
</feature>
<dbReference type="InterPro" id="IPR000620">
    <property type="entry name" value="EamA_dom"/>
</dbReference>
<feature type="transmembrane region" description="Helical" evidence="5">
    <location>
        <begin position="186"/>
        <end position="208"/>
    </location>
</feature>
<feature type="domain" description="EamA" evidence="6">
    <location>
        <begin position="8"/>
        <end position="141"/>
    </location>
</feature>
<dbReference type="Pfam" id="PF00892">
    <property type="entry name" value="EamA"/>
    <property type="match status" value="2"/>
</dbReference>
<feature type="transmembrane region" description="Helical" evidence="5">
    <location>
        <begin position="274"/>
        <end position="292"/>
    </location>
</feature>
<dbReference type="GO" id="GO:0016020">
    <property type="term" value="C:membrane"/>
    <property type="evidence" value="ECO:0007669"/>
    <property type="project" value="UniProtKB-SubCell"/>
</dbReference>
<dbReference type="InterPro" id="IPR037185">
    <property type="entry name" value="EmrE-like"/>
</dbReference>
<accession>A0A381PNW9</accession>
<feature type="transmembrane region" description="Helical" evidence="5">
    <location>
        <begin position="34"/>
        <end position="54"/>
    </location>
</feature>
<sequence length="298" mass="32787">MKKILPPLAVIFAAILWSLDGFLRQELYSVSSFLVVTLEHAFGALLFFPLLIKAWPDIKSLGQRQWISVLWISIFGGILGTFFYTKALSYINYIDLSVVVLLQKLQPVFAIALAAIILREKLSQRFIGLAITALTGGYFVTFGTTSIADWNDKTIIAALLALLAAFAWGSSTVFGKHVLKHLPFSAVTALRLVVTAIVATIILFATQGHLQEVSLSATQWRNLILIVFSTGAVALFIYYYGLNHLPASHATLYELAWPLSAMILDWFVRGQTLSPAQILGAVLLLGSMILLSRENSNV</sequence>
<proteinExistence type="predicted"/>
<organism evidence="7">
    <name type="scientific">marine metagenome</name>
    <dbReference type="NCBI Taxonomy" id="408172"/>
    <lineage>
        <taxon>unclassified sequences</taxon>
        <taxon>metagenomes</taxon>
        <taxon>ecological metagenomes</taxon>
    </lineage>
</organism>
<feature type="transmembrane region" description="Helical" evidence="5">
    <location>
        <begin position="220"/>
        <end position="240"/>
    </location>
</feature>
<evidence type="ECO:0000256" key="5">
    <source>
        <dbReference type="SAM" id="Phobius"/>
    </source>
</evidence>
<reference evidence="7" key="1">
    <citation type="submission" date="2018-05" db="EMBL/GenBank/DDBJ databases">
        <authorList>
            <person name="Lanie J.A."/>
            <person name="Ng W.-L."/>
            <person name="Kazmierczak K.M."/>
            <person name="Andrzejewski T.M."/>
            <person name="Davidsen T.M."/>
            <person name="Wayne K.J."/>
            <person name="Tettelin H."/>
            <person name="Glass J.I."/>
            <person name="Rusch D."/>
            <person name="Podicherti R."/>
            <person name="Tsui H.-C.T."/>
            <person name="Winkler M.E."/>
        </authorList>
    </citation>
    <scope>NUCLEOTIDE SEQUENCE</scope>
</reference>
<evidence type="ECO:0000313" key="7">
    <source>
        <dbReference type="EMBL" id="SUZ68725.1"/>
    </source>
</evidence>
<feature type="transmembrane region" description="Helical" evidence="5">
    <location>
        <begin position="154"/>
        <end position="174"/>
    </location>
</feature>
<evidence type="ECO:0000256" key="1">
    <source>
        <dbReference type="ARBA" id="ARBA00004141"/>
    </source>
</evidence>
<protein>
    <recommendedName>
        <fullName evidence="6">EamA domain-containing protein</fullName>
    </recommendedName>
</protein>
<evidence type="ECO:0000256" key="3">
    <source>
        <dbReference type="ARBA" id="ARBA00022989"/>
    </source>
</evidence>
<keyword evidence="2 5" id="KW-0812">Transmembrane</keyword>
<dbReference type="InterPro" id="IPR050638">
    <property type="entry name" value="AA-Vitamin_Transporters"/>
</dbReference>
<feature type="transmembrane region" description="Helical" evidence="5">
    <location>
        <begin position="66"/>
        <end position="84"/>
    </location>
</feature>
<evidence type="ECO:0000256" key="4">
    <source>
        <dbReference type="ARBA" id="ARBA00023136"/>
    </source>
</evidence>
<comment type="subcellular location">
    <subcellularLocation>
        <location evidence="1">Membrane</location>
        <topology evidence="1">Multi-pass membrane protein</topology>
    </subcellularLocation>
</comment>
<dbReference type="AlphaFoldDB" id="A0A381PNW9"/>
<feature type="transmembrane region" description="Helical" evidence="5">
    <location>
        <begin position="96"/>
        <end position="119"/>
    </location>
</feature>
<dbReference type="SUPFAM" id="SSF103481">
    <property type="entry name" value="Multidrug resistance efflux transporter EmrE"/>
    <property type="match status" value="2"/>
</dbReference>
<gene>
    <name evidence="7" type="ORF">METZ01_LOCUS21579</name>
</gene>
<dbReference type="PANTHER" id="PTHR32322">
    <property type="entry name" value="INNER MEMBRANE TRANSPORTER"/>
    <property type="match status" value="1"/>
</dbReference>
<feature type="transmembrane region" description="Helical" evidence="5">
    <location>
        <begin position="126"/>
        <end position="148"/>
    </location>
</feature>